<dbReference type="InterPro" id="IPR045339">
    <property type="entry name" value="DUF6534"/>
</dbReference>
<reference evidence="4" key="1">
    <citation type="submission" date="2014-09" db="EMBL/GenBank/DDBJ databases">
        <title>Genome sequence of the luminous mushroom Mycena chlorophos for searching fungal bioluminescence genes.</title>
        <authorList>
            <person name="Tanaka Y."/>
            <person name="Kasuga D."/>
            <person name="Oba Y."/>
            <person name="Hase S."/>
            <person name="Sato K."/>
            <person name="Oba Y."/>
            <person name="Sakakibara Y."/>
        </authorList>
    </citation>
    <scope>NUCLEOTIDE SEQUENCE</scope>
</reference>
<feature type="compositionally biased region" description="Basic and acidic residues" evidence="1">
    <location>
        <begin position="374"/>
        <end position="397"/>
    </location>
</feature>
<proteinExistence type="predicted"/>
<keyword evidence="2" id="KW-0812">Transmembrane</keyword>
<protein>
    <recommendedName>
        <fullName evidence="3">DUF6534 domain-containing protein</fullName>
    </recommendedName>
</protein>
<feature type="transmembrane region" description="Helical" evidence="2">
    <location>
        <begin position="71"/>
        <end position="96"/>
    </location>
</feature>
<evidence type="ECO:0000256" key="1">
    <source>
        <dbReference type="SAM" id="MobiDB-lite"/>
    </source>
</evidence>
<evidence type="ECO:0000259" key="3">
    <source>
        <dbReference type="Pfam" id="PF20152"/>
    </source>
</evidence>
<organism evidence="4 5">
    <name type="scientific">Mycena chlorophos</name>
    <name type="common">Agaric fungus</name>
    <name type="synonym">Agaricus chlorophos</name>
    <dbReference type="NCBI Taxonomy" id="658473"/>
    <lineage>
        <taxon>Eukaryota</taxon>
        <taxon>Fungi</taxon>
        <taxon>Dikarya</taxon>
        <taxon>Basidiomycota</taxon>
        <taxon>Agaricomycotina</taxon>
        <taxon>Agaricomycetes</taxon>
        <taxon>Agaricomycetidae</taxon>
        <taxon>Agaricales</taxon>
        <taxon>Marasmiineae</taxon>
        <taxon>Mycenaceae</taxon>
        <taxon>Mycena</taxon>
    </lineage>
</organism>
<keyword evidence="5" id="KW-1185">Reference proteome</keyword>
<accession>A0ABQ0M6W4</accession>
<evidence type="ECO:0000313" key="5">
    <source>
        <dbReference type="Proteomes" id="UP000815677"/>
    </source>
</evidence>
<keyword evidence="2" id="KW-1133">Transmembrane helix</keyword>
<evidence type="ECO:0000313" key="4">
    <source>
        <dbReference type="EMBL" id="GAT58794.1"/>
    </source>
</evidence>
<feature type="region of interest" description="Disordered" evidence="1">
    <location>
        <begin position="368"/>
        <end position="403"/>
    </location>
</feature>
<name>A0ABQ0M6W4_MYCCL</name>
<feature type="transmembrane region" description="Helical" evidence="2">
    <location>
        <begin position="266"/>
        <end position="286"/>
    </location>
</feature>
<feature type="domain" description="DUF6534" evidence="3">
    <location>
        <begin position="234"/>
        <end position="317"/>
    </location>
</feature>
<sequence>MHEGSATRFVDGLAKSPNTKVPRLARILPPTDLLKGRGRMSNSTAAAAAAAAVAAEELAGALAAFNPNPTIGALLVGTLGSLTLWGISTAQVYVYFERFPNDYIYLKIFVFIVWSTELAHSICSSYITYFYAVTHYGDPLVFLDKIPPTLTLTVIFGAASASLVQAFYAFRIWTLAPNLLFKAASVLIWTAILVFFGGSTAATVLSFKAVDIPIYDNQYSWLLIFVTALNVMDDCAISICMVSMLVYTRKRSMKNTTILMDKLIEWTIETGMLTAIIGTIGLILLIHNPGDFIWIALQFIKSRLFSNALLASLNSRTTLRNLASSQTTGGVMSGGMRGLQSQSNGGGVQSELNIAMTRVTLQQYDDIETPGYRSPRERERFGGGLRGSRDVYGDDAKTTGMAM</sequence>
<dbReference type="Pfam" id="PF20152">
    <property type="entry name" value="DUF6534"/>
    <property type="match status" value="1"/>
</dbReference>
<dbReference type="Proteomes" id="UP000815677">
    <property type="component" value="Unassembled WGS sequence"/>
</dbReference>
<feature type="transmembrane region" description="Helical" evidence="2">
    <location>
        <begin position="152"/>
        <end position="174"/>
    </location>
</feature>
<feature type="transmembrane region" description="Helical" evidence="2">
    <location>
        <begin position="108"/>
        <end position="132"/>
    </location>
</feature>
<feature type="transmembrane region" description="Helical" evidence="2">
    <location>
        <begin position="186"/>
        <end position="207"/>
    </location>
</feature>
<feature type="transmembrane region" description="Helical" evidence="2">
    <location>
        <begin position="45"/>
        <end position="65"/>
    </location>
</feature>
<keyword evidence="2" id="KW-0472">Membrane</keyword>
<dbReference type="EMBL" id="DF849766">
    <property type="protein sequence ID" value="GAT58794.1"/>
    <property type="molecule type" value="Genomic_DNA"/>
</dbReference>
<dbReference type="PANTHER" id="PTHR40465">
    <property type="entry name" value="CHROMOSOME 1, WHOLE GENOME SHOTGUN SEQUENCE"/>
    <property type="match status" value="1"/>
</dbReference>
<dbReference type="PANTHER" id="PTHR40465:SF1">
    <property type="entry name" value="DUF6534 DOMAIN-CONTAINING PROTEIN"/>
    <property type="match status" value="1"/>
</dbReference>
<feature type="transmembrane region" description="Helical" evidence="2">
    <location>
        <begin position="219"/>
        <end position="246"/>
    </location>
</feature>
<gene>
    <name evidence="4" type="ORF">MCHLO_15177</name>
</gene>
<evidence type="ECO:0000256" key="2">
    <source>
        <dbReference type="SAM" id="Phobius"/>
    </source>
</evidence>